<dbReference type="GO" id="GO:0004984">
    <property type="term" value="F:olfactory receptor activity"/>
    <property type="evidence" value="ECO:0007669"/>
    <property type="project" value="InterPro"/>
</dbReference>
<evidence type="ECO:0000256" key="2">
    <source>
        <dbReference type="ARBA" id="ARBA00022475"/>
    </source>
</evidence>
<dbReference type="Pfam" id="PF02949">
    <property type="entry name" value="7tm_6"/>
    <property type="match status" value="1"/>
</dbReference>
<keyword evidence="6 10" id="KW-1133">Transmembrane helix</keyword>
<keyword evidence="2" id="KW-1003">Cell membrane</keyword>
<dbReference type="GO" id="GO:0005549">
    <property type="term" value="F:odorant binding"/>
    <property type="evidence" value="ECO:0007669"/>
    <property type="project" value="InterPro"/>
</dbReference>
<name>A0A410HWQ0_9ORTH</name>
<keyword evidence="8 11" id="KW-0675">Receptor</keyword>
<dbReference type="GO" id="GO:0007165">
    <property type="term" value="P:signal transduction"/>
    <property type="evidence" value="ECO:0007669"/>
    <property type="project" value="UniProtKB-KW"/>
</dbReference>
<sequence length="154" mass="17313">MYDELCLCVESHQKILSFVPHLQNTMNPVAMTTFGCSVLIICLGLFQSTFSEDFSVVFKCASFIPIPCSRLFLYCWAAHNVTEQAEAVSAAAYGCSWMEASERFKRAMRIIVSRAQKPLVLTAGHLYPITRPTFVSLVNAAYSYYALLCQMQNK</sequence>
<evidence type="ECO:0000313" key="11">
    <source>
        <dbReference type="EMBL" id="QAB43890.1"/>
    </source>
</evidence>
<dbReference type="AlphaFoldDB" id="A0A410HWQ0"/>
<organism evidence="11">
    <name type="scientific">Oedaleus asiaticus</name>
    <dbReference type="NCBI Taxonomy" id="244712"/>
    <lineage>
        <taxon>Eukaryota</taxon>
        <taxon>Metazoa</taxon>
        <taxon>Ecdysozoa</taxon>
        <taxon>Arthropoda</taxon>
        <taxon>Hexapoda</taxon>
        <taxon>Insecta</taxon>
        <taxon>Pterygota</taxon>
        <taxon>Neoptera</taxon>
        <taxon>Polyneoptera</taxon>
        <taxon>Orthoptera</taxon>
        <taxon>Caelifera</taxon>
        <taxon>Acrididea</taxon>
        <taxon>Acridomorpha</taxon>
        <taxon>Acridoidea</taxon>
        <taxon>Acrididae</taxon>
        <taxon>Oedipodinae</taxon>
        <taxon>Oedaleus</taxon>
    </lineage>
</organism>
<feature type="transmembrane region" description="Helical" evidence="10">
    <location>
        <begin position="26"/>
        <end position="46"/>
    </location>
</feature>
<evidence type="ECO:0000256" key="9">
    <source>
        <dbReference type="ARBA" id="ARBA00023224"/>
    </source>
</evidence>
<dbReference type="InterPro" id="IPR004117">
    <property type="entry name" value="7tm6_olfct_rcpt"/>
</dbReference>
<evidence type="ECO:0000256" key="3">
    <source>
        <dbReference type="ARBA" id="ARBA00022606"/>
    </source>
</evidence>
<keyword evidence="5" id="KW-0552">Olfaction</keyword>
<protein>
    <submittedName>
        <fullName evidence="11">Olfactory receptor OR11</fullName>
    </submittedName>
</protein>
<comment type="subcellular location">
    <subcellularLocation>
        <location evidence="1">Cell membrane</location>
        <topology evidence="1">Multi-pass membrane protein</topology>
    </subcellularLocation>
</comment>
<evidence type="ECO:0000256" key="1">
    <source>
        <dbReference type="ARBA" id="ARBA00004651"/>
    </source>
</evidence>
<proteinExistence type="evidence at transcript level"/>
<keyword evidence="7 10" id="KW-0472">Membrane</keyword>
<evidence type="ECO:0000256" key="10">
    <source>
        <dbReference type="SAM" id="Phobius"/>
    </source>
</evidence>
<dbReference type="PANTHER" id="PTHR21137:SF35">
    <property type="entry name" value="ODORANT RECEPTOR 19A-RELATED"/>
    <property type="match status" value="1"/>
</dbReference>
<evidence type="ECO:0000256" key="7">
    <source>
        <dbReference type="ARBA" id="ARBA00023136"/>
    </source>
</evidence>
<evidence type="ECO:0000256" key="6">
    <source>
        <dbReference type="ARBA" id="ARBA00022989"/>
    </source>
</evidence>
<accession>A0A410HWQ0</accession>
<dbReference type="EMBL" id="MH196283">
    <property type="protein sequence ID" value="QAB43890.1"/>
    <property type="molecule type" value="mRNA"/>
</dbReference>
<dbReference type="GO" id="GO:0005886">
    <property type="term" value="C:plasma membrane"/>
    <property type="evidence" value="ECO:0007669"/>
    <property type="project" value="UniProtKB-SubCell"/>
</dbReference>
<dbReference type="PANTHER" id="PTHR21137">
    <property type="entry name" value="ODORANT RECEPTOR"/>
    <property type="match status" value="1"/>
</dbReference>
<keyword evidence="3" id="KW-0716">Sensory transduction</keyword>
<evidence type="ECO:0000256" key="5">
    <source>
        <dbReference type="ARBA" id="ARBA00022725"/>
    </source>
</evidence>
<keyword evidence="9" id="KW-0807">Transducer</keyword>
<evidence type="ECO:0000256" key="4">
    <source>
        <dbReference type="ARBA" id="ARBA00022692"/>
    </source>
</evidence>
<keyword evidence="4 10" id="KW-0812">Transmembrane</keyword>
<evidence type="ECO:0000256" key="8">
    <source>
        <dbReference type="ARBA" id="ARBA00023170"/>
    </source>
</evidence>
<reference evidence="11" key="1">
    <citation type="submission" date="2018-04" db="EMBL/GenBank/DDBJ databases">
        <title>Identification and expression profiles of candidate chemosensory membrane proteins in the band-winged grasshopper, Oedaleus asiaticus.</title>
        <authorList>
            <person name="Zhou Y."/>
            <person name="Pang B."/>
        </authorList>
    </citation>
    <scope>NUCLEOTIDE SEQUENCE</scope>
</reference>